<dbReference type="OrthoDB" id="10062343at2759"/>
<evidence type="ECO:0000313" key="2">
    <source>
        <dbReference type="EMBL" id="CAF1329899.1"/>
    </source>
</evidence>
<dbReference type="Proteomes" id="UP000682733">
    <property type="component" value="Unassembled WGS sequence"/>
</dbReference>
<dbReference type="Proteomes" id="UP000677228">
    <property type="component" value="Unassembled WGS sequence"/>
</dbReference>
<dbReference type="EMBL" id="CAJOBA010013608">
    <property type="protein sequence ID" value="CAF3880023.1"/>
    <property type="molecule type" value="Genomic_DNA"/>
</dbReference>
<proteinExistence type="predicted"/>
<sequence length="105" mass="12243">MHNRHTATRLYVCTSITPTGHYIFYIRDDISYQLPGKGDTIIAKDDLGNITTYRKRLLFYNLCENYELFTEENKNVNLNRSVFAVLRPPFVVPQASLAHRICVYL</sequence>
<accession>A0A815FS42</accession>
<evidence type="ECO:0000313" key="3">
    <source>
        <dbReference type="EMBL" id="CAF3880023.1"/>
    </source>
</evidence>
<dbReference type="Proteomes" id="UP000663829">
    <property type="component" value="Unassembled WGS sequence"/>
</dbReference>
<evidence type="ECO:0000313" key="4">
    <source>
        <dbReference type="EMBL" id="CAF4182552.1"/>
    </source>
</evidence>
<keyword evidence="5" id="KW-1185">Reference proteome</keyword>
<dbReference type="EMBL" id="CAJNOK010010307">
    <property type="protein sequence ID" value="CAF1111831.1"/>
    <property type="molecule type" value="Genomic_DNA"/>
</dbReference>
<organism evidence="2 5">
    <name type="scientific">Didymodactylos carnosus</name>
    <dbReference type="NCBI Taxonomy" id="1234261"/>
    <lineage>
        <taxon>Eukaryota</taxon>
        <taxon>Metazoa</taxon>
        <taxon>Spiralia</taxon>
        <taxon>Gnathifera</taxon>
        <taxon>Rotifera</taxon>
        <taxon>Eurotatoria</taxon>
        <taxon>Bdelloidea</taxon>
        <taxon>Philodinida</taxon>
        <taxon>Philodinidae</taxon>
        <taxon>Didymodactylos</taxon>
    </lineage>
</organism>
<evidence type="ECO:0000313" key="5">
    <source>
        <dbReference type="Proteomes" id="UP000663829"/>
    </source>
</evidence>
<dbReference type="EMBL" id="CAJNOQ010013848">
    <property type="protein sequence ID" value="CAF1329899.1"/>
    <property type="molecule type" value="Genomic_DNA"/>
</dbReference>
<gene>
    <name evidence="2" type="ORF">GPM918_LOCUS29895</name>
    <name evidence="1" type="ORF">OVA965_LOCUS19799</name>
    <name evidence="4" type="ORF">SRO942_LOCUS30491</name>
    <name evidence="3" type="ORF">TMI583_LOCUS19971</name>
</gene>
<comment type="caution">
    <text evidence="2">The sequence shown here is derived from an EMBL/GenBank/DDBJ whole genome shotgun (WGS) entry which is preliminary data.</text>
</comment>
<evidence type="ECO:0000313" key="1">
    <source>
        <dbReference type="EMBL" id="CAF1111831.1"/>
    </source>
</evidence>
<dbReference type="AlphaFoldDB" id="A0A815FS42"/>
<dbReference type="Proteomes" id="UP000681722">
    <property type="component" value="Unassembled WGS sequence"/>
</dbReference>
<protein>
    <submittedName>
        <fullName evidence="2">Uncharacterized protein</fullName>
    </submittedName>
</protein>
<dbReference type="EMBL" id="CAJOBC010052570">
    <property type="protein sequence ID" value="CAF4182552.1"/>
    <property type="molecule type" value="Genomic_DNA"/>
</dbReference>
<reference evidence="2" key="1">
    <citation type="submission" date="2021-02" db="EMBL/GenBank/DDBJ databases">
        <authorList>
            <person name="Nowell W R."/>
        </authorList>
    </citation>
    <scope>NUCLEOTIDE SEQUENCE</scope>
</reference>
<name>A0A815FS42_9BILA</name>